<dbReference type="Proteomes" id="UP000253562">
    <property type="component" value="Unassembled WGS sequence"/>
</dbReference>
<reference evidence="1 2" key="1">
    <citation type="submission" date="2018-07" db="EMBL/GenBank/DDBJ databases">
        <title>Comparative genomes isolates from brazilian mangrove.</title>
        <authorList>
            <person name="De Araujo J.E."/>
            <person name="Taketani R.G."/>
            <person name="Silva M.C.P."/>
            <person name="Lourenco M.V."/>
            <person name="Oliveira V.M."/>
            <person name="Andreote F.D."/>
        </authorList>
    </citation>
    <scope>NUCLEOTIDE SEQUENCE [LARGE SCALE GENOMIC DNA]</scope>
    <source>
        <strain evidence="1 2">HEX PRIS-MGV</strain>
    </source>
</reference>
<proteinExistence type="predicted"/>
<dbReference type="AlphaFoldDB" id="A0A368KTC8"/>
<organism evidence="1 2">
    <name type="scientific">Bremerella cremea</name>
    <dbReference type="NCBI Taxonomy" id="1031537"/>
    <lineage>
        <taxon>Bacteria</taxon>
        <taxon>Pseudomonadati</taxon>
        <taxon>Planctomycetota</taxon>
        <taxon>Planctomycetia</taxon>
        <taxon>Pirellulales</taxon>
        <taxon>Pirellulaceae</taxon>
        <taxon>Bremerella</taxon>
    </lineage>
</organism>
<gene>
    <name evidence="1" type="ORF">DTL42_08690</name>
</gene>
<evidence type="ECO:0000313" key="2">
    <source>
        <dbReference type="Proteomes" id="UP000253562"/>
    </source>
</evidence>
<comment type="caution">
    <text evidence="1">The sequence shown here is derived from an EMBL/GenBank/DDBJ whole genome shotgun (WGS) entry which is preliminary data.</text>
</comment>
<dbReference type="EMBL" id="QPEX01000011">
    <property type="protein sequence ID" value="RCS52895.1"/>
    <property type="molecule type" value="Genomic_DNA"/>
</dbReference>
<accession>A0A368KTC8</accession>
<dbReference type="OrthoDB" id="286280at2"/>
<name>A0A368KTC8_9BACT</name>
<sequence>MGFNVENIAVFGKTPQAIFQEASLTATHEFVDFPDDPICGARLPSGAFGLYLNAPVFDESIIKKLSNGASIFRLEVSETVMTTSLSALVDGQEVWSIWHDGGYQGPEHLATSGPVPEIHESILAEQTALLDTDDQVDFIFEVPVKLFVALGGFRYDEDLPVDDPKPWEILQHHSPQPSWFARIWRGTS</sequence>
<protein>
    <submittedName>
        <fullName evidence="1">Uncharacterized protein</fullName>
    </submittedName>
</protein>
<dbReference type="RefSeq" id="WP_114368318.1">
    <property type="nucleotide sequence ID" value="NZ_QPEX01000011.1"/>
</dbReference>
<evidence type="ECO:0000313" key="1">
    <source>
        <dbReference type="EMBL" id="RCS52895.1"/>
    </source>
</evidence>